<gene>
    <name evidence="3" type="ORF">LL038_10000</name>
</gene>
<feature type="domain" description="G" evidence="2">
    <location>
        <begin position="7"/>
        <end position="115"/>
    </location>
</feature>
<reference evidence="3" key="1">
    <citation type="submission" date="2021-11" db="EMBL/GenBank/DDBJ databases">
        <title>Clostridia strains as spoilage organisms.</title>
        <authorList>
            <person name="Wambui J."/>
            <person name="Stevens M.J.A."/>
            <person name="Stephan R."/>
        </authorList>
    </citation>
    <scope>NUCLEOTIDE SEQUENCE</scope>
    <source>
        <strain evidence="3">CF009</strain>
    </source>
</reference>
<dbReference type="Proteomes" id="UP001164733">
    <property type="component" value="Chromosome"/>
</dbReference>
<evidence type="ECO:0000259" key="2">
    <source>
        <dbReference type="Pfam" id="PF01926"/>
    </source>
</evidence>
<dbReference type="AlphaFoldDB" id="A0AA47I7E5"/>
<evidence type="ECO:0000313" key="3">
    <source>
        <dbReference type="EMBL" id="WAG62542.1"/>
    </source>
</evidence>
<dbReference type="CDD" id="cd00882">
    <property type="entry name" value="Ras_like_GTPase"/>
    <property type="match status" value="1"/>
</dbReference>
<dbReference type="GO" id="GO:0005525">
    <property type="term" value="F:GTP binding"/>
    <property type="evidence" value="ECO:0007669"/>
    <property type="project" value="InterPro"/>
</dbReference>
<dbReference type="EMBL" id="CP086239">
    <property type="protein sequence ID" value="WAG62542.1"/>
    <property type="molecule type" value="Genomic_DNA"/>
</dbReference>
<keyword evidence="1" id="KW-0472">Membrane</keyword>
<evidence type="ECO:0000256" key="1">
    <source>
        <dbReference type="SAM" id="Phobius"/>
    </source>
</evidence>
<dbReference type="Pfam" id="PF01926">
    <property type="entry name" value="MMR_HSR1"/>
    <property type="match status" value="1"/>
</dbReference>
<dbReference type="InterPro" id="IPR006073">
    <property type="entry name" value="GTP-bd"/>
</dbReference>
<keyword evidence="1" id="KW-0812">Transmembrane</keyword>
<name>A0AA47I7E5_9CLOT</name>
<protein>
    <submittedName>
        <fullName evidence="3">GTPase domain-containing protein</fullName>
    </submittedName>
</protein>
<sequence length="378" mass="43659">MGLETNVLILGKTGVGKSSFINYIYGENRRATGTGKPVTNKGIFKETFELENITVNIYDSWGLEANKADSWEAEIGNYLNEHNESMEIKDWFHTIYYCFSTQSARIENFEINNILKPLINKGNKVSIILTHSDVIGANDKSKAMIDLLKEKLNIDDLDIIKVASERKKLLGGTVKEPFGRTEVLSKLKHNLWDDIKHKLPLNFEKYIRKELYNWICDSESVINNEVKFLNNSSVVERVIGRINFGLKSRFFSIDKRTQEINTEAIEYYIALINVNNNLFAETLYLSNEELKNANFKKEYIKFKYDSSFKFGYWAVIAVCSLLPISNLFVPFTAKHTIKKLLRKSLYERHLEVVNEIPKLVEQFKIGLEGNLNQLKLLE</sequence>
<proteinExistence type="predicted"/>
<accession>A0AA47I7E5</accession>
<organism evidence="3 4">
    <name type="scientific">Clostridium estertheticum</name>
    <dbReference type="NCBI Taxonomy" id="238834"/>
    <lineage>
        <taxon>Bacteria</taxon>
        <taxon>Bacillati</taxon>
        <taxon>Bacillota</taxon>
        <taxon>Clostridia</taxon>
        <taxon>Eubacteriales</taxon>
        <taxon>Clostridiaceae</taxon>
        <taxon>Clostridium</taxon>
    </lineage>
</organism>
<evidence type="ECO:0000313" key="4">
    <source>
        <dbReference type="Proteomes" id="UP001164733"/>
    </source>
</evidence>
<dbReference type="RefSeq" id="WP_216126771.1">
    <property type="nucleotide sequence ID" value="NZ_CP086239.1"/>
</dbReference>
<feature type="transmembrane region" description="Helical" evidence="1">
    <location>
        <begin position="310"/>
        <end position="333"/>
    </location>
</feature>
<keyword evidence="1" id="KW-1133">Transmembrane helix</keyword>